<organism evidence="2 3">
    <name type="scientific">Natronocella acetinitrilica</name>
    <dbReference type="NCBI Taxonomy" id="414046"/>
    <lineage>
        <taxon>Bacteria</taxon>
        <taxon>Pseudomonadati</taxon>
        <taxon>Pseudomonadota</taxon>
        <taxon>Gammaproteobacteria</taxon>
        <taxon>Chromatiales</taxon>
        <taxon>Ectothiorhodospiraceae</taxon>
        <taxon>Natronocella</taxon>
    </lineage>
</organism>
<dbReference type="Gene3D" id="3.90.550.10">
    <property type="entry name" value="Spore Coat Polysaccharide Biosynthesis Protein SpsA, Chain A"/>
    <property type="match status" value="1"/>
</dbReference>
<protein>
    <submittedName>
        <fullName evidence="2">Glycosyltransferase involved in cell wall biosynthesis</fullName>
    </submittedName>
</protein>
<dbReference type="InterPro" id="IPR029044">
    <property type="entry name" value="Nucleotide-diphossugar_trans"/>
</dbReference>
<dbReference type="AlphaFoldDB" id="A0AAE3G7K5"/>
<dbReference type="Proteomes" id="UP001205843">
    <property type="component" value="Unassembled WGS sequence"/>
</dbReference>
<feature type="domain" description="Glycosyltransferase 2-like" evidence="1">
    <location>
        <begin position="3"/>
        <end position="166"/>
    </location>
</feature>
<name>A0AAE3G7K5_9GAMM</name>
<keyword evidence="3" id="KW-1185">Reference proteome</keyword>
<dbReference type="PANTHER" id="PTHR22916:SF3">
    <property type="entry name" value="UDP-GLCNAC:BETAGAL BETA-1,3-N-ACETYLGLUCOSAMINYLTRANSFERASE-LIKE PROTEIN 1"/>
    <property type="match status" value="1"/>
</dbReference>
<accession>A0AAE3G7K5</accession>
<sequence>MVSVLTPAHNRAAFIDRTVKGVLSQTYGSVEYIIVDDGSTDGTLQLLQSYEGHGTISLLQHPNGENRGQSASLNLALSVARGEYIAILDSDDMFHPRKLEILVDYLERHPDVGLAYSNGYAVDENDNVLYEMHPPDHQEENDPNRLLMDCYFLLPQNAVVRQSVFDAAGRFEESFRSAQDHDMLLRIVEKTKIAYVPEHLFYYRRHGDSISAKRQDLRWKTGFEILRRAAKRYPYRRSTIRKRRAVLHFRMGQVHWRAGERGKALPHFLMAGALDPLRGFSVLTGREQVR</sequence>
<reference evidence="2" key="1">
    <citation type="submission" date="2022-03" db="EMBL/GenBank/DDBJ databases">
        <title>Genomic Encyclopedia of Type Strains, Phase III (KMG-III): the genomes of soil and plant-associated and newly described type strains.</title>
        <authorList>
            <person name="Whitman W."/>
        </authorList>
    </citation>
    <scope>NUCLEOTIDE SEQUENCE</scope>
    <source>
        <strain evidence="2">ANL 6-2</strain>
    </source>
</reference>
<evidence type="ECO:0000259" key="1">
    <source>
        <dbReference type="Pfam" id="PF00535"/>
    </source>
</evidence>
<dbReference type="GO" id="GO:0016758">
    <property type="term" value="F:hexosyltransferase activity"/>
    <property type="evidence" value="ECO:0007669"/>
    <property type="project" value="UniProtKB-ARBA"/>
</dbReference>
<evidence type="ECO:0000313" key="2">
    <source>
        <dbReference type="EMBL" id="MCP1677154.1"/>
    </source>
</evidence>
<dbReference type="EMBL" id="JALJXV010000014">
    <property type="protein sequence ID" value="MCP1677154.1"/>
    <property type="molecule type" value="Genomic_DNA"/>
</dbReference>
<gene>
    <name evidence="2" type="ORF">J2T57_004328</name>
</gene>
<proteinExistence type="predicted"/>
<dbReference type="InterPro" id="IPR001173">
    <property type="entry name" value="Glyco_trans_2-like"/>
</dbReference>
<comment type="caution">
    <text evidence="2">The sequence shown here is derived from an EMBL/GenBank/DDBJ whole genome shotgun (WGS) entry which is preliminary data.</text>
</comment>
<dbReference type="PANTHER" id="PTHR22916">
    <property type="entry name" value="GLYCOSYLTRANSFERASE"/>
    <property type="match status" value="1"/>
</dbReference>
<evidence type="ECO:0000313" key="3">
    <source>
        <dbReference type="Proteomes" id="UP001205843"/>
    </source>
</evidence>
<dbReference type="Pfam" id="PF00535">
    <property type="entry name" value="Glycos_transf_2"/>
    <property type="match status" value="1"/>
</dbReference>
<dbReference type="SUPFAM" id="SSF53448">
    <property type="entry name" value="Nucleotide-diphospho-sugar transferases"/>
    <property type="match status" value="1"/>
</dbReference>